<dbReference type="EMBL" id="JACHXK010000002">
    <property type="protein sequence ID" value="MBB3108914.1"/>
    <property type="molecule type" value="Genomic_DNA"/>
</dbReference>
<dbReference type="PROSITE" id="PS51766">
    <property type="entry name" value="DOCKERIN"/>
    <property type="match status" value="1"/>
</dbReference>
<dbReference type="InterPro" id="IPR018247">
    <property type="entry name" value="EF_Hand_1_Ca_BS"/>
</dbReference>
<evidence type="ECO:0000313" key="2">
    <source>
        <dbReference type="EMBL" id="MBB3108914.1"/>
    </source>
</evidence>
<dbReference type="Proteomes" id="UP000570361">
    <property type="component" value="Unassembled WGS sequence"/>
</dbReference>
<sequence>MGTESELAPAELAITIKPVTVTNPADVNQDGKVSVGDLAIVSFNYGKTEQDAGWAQIKFADVNNDGIIDLLDLAAVARKILG</sequence>
<dbReference type="SUPFAM" id="SSF63446">
    <property type="entry name" value="Type I dockerin domain"/>
    <property type="match status" value="1"/>
</dbReference>
<dbReference type="InterPro" id="IPR016134">
    <property type="entry name" value="Dockerin_dom"/>
</dbReference>
<keyword evidence="3" id="KW-1185">Reference proteome</keyword>
<proteinExistence type="predicted"/>
<name>A0A7W5FLD9_9BACL</name>
<dbReference type="Pfam" id="PF00404">
    <property type="entry name" value="Dockerin_1"/>
    <property type="match status" value="1"/>
</dbReference>
<dbReference type="InterPro" id="IPR036439">
    <property type="entry name" value="Dockerin_dom_sf"/>
</dbReference>
<protein>
    <recommendedName>
        <fullName evidence="1">Dockerin domain-containing protein</fullName>
    </recommendedName>
</protein>
<reference evidence="2 3" key="1">
    <citation type="submission" date="2020-08" db="EMBL/GenBank/DDBJ databases">
        <title>Genomic Encyclopedia of Type Strains, Phase III (KMG-III): the genomes of soil and plant-associated and newly described type strains.</title>
        <authorList>
            <person name="Whitman W."/>
        </authorList>
    </citation>
    <scope>NUCLEOTIDE SEQUENCE [LARGE SCALE GENOMIC DNA]</scope>
    <source>
        <strain evidence="2 3">CECT 5862</strain>
    </source>
</reference>
<accession>A0A7W5FLD9</accession>
<dbReference type="CDD" id="cd14254">
    <property type="entry name" value="Dockerin_II"/>
    <property type="match status" value="1"/>
</dbReference>
<dbReference type="PROSITE" id="PS00448">
    <property type="entry name" value="CLOS_CELLULOSOME_RPT"/>
    <property type="match status" value="1"/>
</dbReference>
<dbReference type="RefSeq" id="WP_183597541.1">
    <property type="nucleotide sequence ID" value="NZ_JACHXK010000002.1"/>
</dbReference>
<dbReference type="AlphaFoldDB" id="A0A7W5FLD9"/>
<dbReference type="GO" id="GO:0004553">
    <property type="term" value="F:hydrolase activity, hydrolyzing O-glycosyl compounds"/>
    <property type="evidence" value="ECO:0007669"/>
    <property type="project" value="InterPro"/>
</dbReference>
<dbReference type="GO" id="GO:0000272">
    <property type="term" value="P:polysaccharide catabolic process"/>
    <property type="evidence" value="ECO:0007669"/>
    <property type="project" value="InterPro"/>
</dbReference>
<organism evidence="2 3">
    <name type="scientific">Paenibacillus phyllosphaerae</name>
    <dbReference type="NCBI Taxonomy" id="274593"/>
    <lineage>
        <taxon>Bacteria</taxon>
        <taxon>Bacillati</taxon>
        <taxon>Bacillota</taxon>
        <taxon>Bacilli</taxon>
        <taxon>Bacillales</taxon>
        <taxon>Paenibacillaceae</taxon>
        <taxon>Paenibacillus</taxon>
    </lineage>
</organism>
<evidence type="ECO:0000259" key="1">
    <source>
        <dbReference type="PROSITE" id="PS51766"/>
    </source>
</evidence>
<feature type="domain" description="Dockerin" evidence="1">
    <location>
        <begin position="20"/>
        <end position="82"/>
    </location>
</feature>
<dbReference type="Gene3D" id="1.10.1330.10">
    <property type="entry name" value="Dockerin domain"/>
    <property type="match status" value="1"/>
</dbReference>
<dbReference type="InterPro" id="IPR002105">
    <property type="entry name" value="Dockerin_1_rpt"/>
</dbReference>
<gene>
    <name evidence="2" type="ORF">FHS18_000966</name>
</gene>
<dbReference type="PROSITE" id="PS00018">
    <property type="entry name" value="EF_HAND_1"/>
    <property type="match status" value="1"/>
</dbReference>
<evidence type="ECO:0000313" key="3">
    <source>
        <dbReference type="Proteomes" id="UP000570361"/>
    </source>
</evidence>
<comment type="caution">
    <text evidence="2">The sequence shown here is derived from an EMBL/GenBank/DDBJ whole genome shotgun (WGS) entry which is preliminary data.</text>
</comment>